<proteinExistence type="predicted"/>
<evidence type="ECO:0000313" key="2">
    <source>
        <dbReference type="EMBL" id="KGQ33312.1"/>
    </source>
</evidence>
<feature type="domain" description="Glycosyltransferase 2-like" evidence="1">
    <location>
        <begin position="8"/>
        <end position="118"/>
    </location>
</feature>
<dbReference type="Proteomes" id="UP000030418">
    <property type="component" value="Unassembled WGS sequence"/>
</dbReference>
<evidence type="ECO:0000313" key="3">
    <source>
        <dbReference type="Proteomes" id="UP000030418"/>
    </source>
</evidence>
<evidence type="ECO:0000259" key="1">
    <source>
        <dbReference type="Pfam" id="PF00535"/>
    </source>
</evidence>
<organism evidence="2 3">
    <name type="scientific">Gallibacterium genomosp. 2</name>
    <dbReference type="NCBI Taxonomy" id="155517"/>
    <lineage>
        <taxon>Bacteria</taxon>
        <taxon>Pseudomonadati</taxon>
        <taxon>Pseudomonadota</taxon>
        <taxon>Gammaproteobacteria</taxon>
        <taxon>Pasteurellales</taxon>
        <taxon>Pasteurellaceae</taxon>
        <taxon>Gallibacterium</taxon>
    </lineage>
</organism>
<dbReference type="PANTHER" id="PTHR43685:SF2">
    <property type="entry name" value="GLYCOSYLTRANSFERASE 2-LIKE DOMAIN-CONTAINING PROTEIN"/>
    <property type="match status" value="1"/>
</dbReference>
<sequence length="306" mass="35130">MNQRSICAIVVTYNRKTLLIECLSALEKQTYPVDAIYIVNNASTDGTELLLQEQGWLSKDHIHLYNLKENIGGAGGFSFGVEKAFNDGFDYIWLMDDDGYPLEDCLNELIKNSNKNTYLGPLVLDKDEPSTLCFPMRLPKSLLTISSLADLNKLGKMDTIEGIVIPFNGILFSSDLVRNIGIPKKEYFIWGDDFEYTKRAEKSGARIATINNAKFYHPKDKLLGTPMFFGKLKFNDTPSRLKLYCMCRNSVVNHMVYSDKIHIIAFILKLMWFYLFTKPNLSKLFLSLRAIWHGFKKDFSHHTEYL</sequence>
<accession>A0A0A2XQR8</accession>
<dbReference type="Pfam" id="PF00535">
    <property type="entry name" value="Glycos_transf_2"/>
    <property type="match status" value="1"/>
</dbReference>
<dbReference type="PANTHER" id="PTHR43685">
    <property type="entry name" value="GLYCOSYLTRANSFERASE"/>
    <property type="match status" value="1"/>
</dbReference>
<dbReference type="InterPro" id="IPR029044">
    <property type="entry name" value="Nucleotide-diphossugar_trans"/>
</dbReference>
<keyword evidence="2" id="KW-0808">Transferase</keyword>
<dbReference type="InterPro" id="IPR001173">
    <property type="entry name" value="Glyco_trans_2-like"/>
</dbReference>
<dbReference type="GO" id="GO:0016740">
    <property type="term" value="F:transferase activity"/>
    <property type="evidence" value="ECO:0007669"/>
    <property type="project" value="UniProtKB-KW"/>
</dbReference>
<dbReference type="RefSeq" id="WP_039134491.1">
    <property type="nucleotide sequence ID" value="NZ_JPXY01000016.1"/>
</dbReference>
<keyword evidence="3" id="KW-1185">Reference proteome</keyword>
<gene>
    <name evidence="2" type="ORF">P375_03725</name>
</gene>
<protein>
    <submittedName>
        <fullName evidence="2">Glycosyl transferase</fullName>
    </submittedName>
</protein>
<name>A0A0A2XQR8_9PAST</name>
<dbReference type="CDD" id="cd04185">
    <property type="entry name" value="GT_2_like_b"/>
    <property type="match status" value="1"/>
</dbReference>
<dbReference type="AlphaFoldDB" id="A0A0A2XQR8"/>
<dbReference type="Gene3D" id="3.90.550.10">
    <property type="entry name" value="Spore Coat Polysaccharide Biosynthesis Protein SpsA, Chain A"/>
    <property type="match status" value="1"/>
</dbReference>
<dbReference type="EMBL" id="JPXY01000016">
    <property type="protein sequence ID" value="KGQ33312.1"/>
    <property type="molecule type" value="Genomic_DNA"/>
</dbReference>
<reference evidence="2 3" key="1">
    <citation type="submission" date="2014-08" db="EMBL/GenBank/DDBJ databases">
        <title>Chaperone-usher fimbriae in a diverse selection of Gallibacterium genomes.</title>
        <authorList>
            <person name="Kudirkiene E."/>
            <person name="Bager R.J."/>
            <person name="Johnson T.J."/>
            <person name="Bojesen A.M."/>
        </authorList>
    </citation>
    <scope>NUCLEOTIDE SEQUENCE [LARGE SCALE GENOMIC DNA]</scope>
    <source>
        <strain evidence="2 3">CCM5976</strain>
    </source>
</reference>
<comment type="caution">
    <text evidence="2">The sequence shown here is derived from an EMBL/GenBank/DDBJ whole genome shotgun (WGS) entry which is preliminary data.</text>
</comment>
<dbReference type="SUPFAM" id="SSF53448">
    <property type="entry name" value="Nucleotide-diphospho-sugar transferases"/>
    <property type="match status" value="1"/>
</dbReference>
<dbReference type="InterPro" id="IPR050834">
    <property type="entry name" value="Glycosyltransf_2"/>
</dbReference>